<keyword evidence="2" id="KW-0472">Membrane</keyword>
<proteinExistence type="predicted"/>
<accession>A0ABU2RKD2</accession>
<feature type="transmembrane region" description="Helical" evidence="2">
    <location>
        <begin position="20"/>
        <end position="43"/>
    </location>
</feature>
<dbReference type="Proteomes" id="UP001183777">
    <property type="component" value="Unassembled WGS sequence"/>
</dbReference>
<dbReference type="RefSeq" id="WP_200693720.1">
    <property type="nucleotide sequence ID" value="NZ_JAVREX010000006.1"/>
</dbReference>
<comment type="caution">
    <text evidence="3">The sequence shown here is derived from an EMBL/GenBank/DDBJ whole genome shotgun (WGS) entry which is preliminary data.</text>
</comment>
<sequence length="115" mass="12721">MDVTNGAKDSLAATLADGRGAVGVVVGVVGIAVVLVLIGAFWWGMRRRDKESRPPRPDEQPQRPAHRTEIQETDVHGSDHFPEDGRALTPYELSDHGNEAMPPEDDTRRDEPRRD</sequence>
<evidence type="ECO:0000313" key="4">
    <source>
        <dbReference type="Proteomes" id="UP001183777"/>
    </source>
</evidence>
<evidence type="ECO:0000256" key="2">
    <source>
        <dbReference type="SAM" id="Phobius"/>
    </source>
</evidence>
<keyword evidence="2" id="KW-1133">Transmembrane helix</keyword>
<name>A0ABU2RKD2_9ACTN</name>
<reference evidence="4" key="1">
    <citation type="submission" date="2023-07" db="EMBL/GenBank/DDBJ databases">
        <title>30 novel species of actinomycetes from the DSMZ collection.</title>
        <authorList>
            <person name="Nouioui I."/>
        </authorList>
    </citation>
    <scope>NUCLEOTIDE SEQUENCE [LARGE SCALE GENOMIC DNA]</scope>
    <source>
        <strain evidence="4">DSM 41770</strain>
    </source>
</reference>
<keyword evidence="4" id="KW-1185">Reference proteome</keyword>
<dbReference type="InterPro" id="IPR045513">
    <property type="entry name" value="DUF6479"/>
</dbReference>
<feature type="region of interest" description="Disordered" evidence="1">
    <location>
        <begin position="47"/>
        <end position="115"/>
    </location>
</feature>
<protein>
    <submittedName>
        <fullName evidence="3">DUF6479 family protein</fullName>
    </submittedName>
</protein>
<evidence type="ECO:0000256" key="1">
    <source>
        <dbReference type="SAM" id="MobiDB-lite"/>
    </source>
</evidence>
<feature type="compositionally biased region" description="Basic and acidic residues" evidence="1">
    <location>
        <begin position="47"/>
        <end position="86"/>
    </location>
</feature>
<gene>
    <name evidence="3" type="ORF">RM649_16855</name>
</gene>
<feature type="compositionally biased region" description="Basic and acidic residues" evidence="1">
    <location>
        <begin position="105"/>
        <end position="115"/>
    </location>
</feature>
<dbReference type="EMBL" id="JAVREX010000006">
    <property type="protein sequence ID" value="MDT0429301.1"/>
    <property type="molecule type" value="Genomic_DNA"/>
</dbReference>
<organism evidence="3 4">
    <name type="scientific">Streptomyces salyersiae</name>
    <dbReference type="NCBI Taxonomy" id="3075530"/>
    <lineage>
        <taxon>Bacteria</taxon>
        <taxon>Bacillati</taxon>
        <taxon>Actinomycetota</taxon>
        <taxon>Actinomycetes</taxon>
        <taxon>Kitasatosporales</taxon>
        <taxon>Streptomycetaceae</taxon>
        <taxon>Streptomyces</taxon>
    </lineage>
</organism>
<evidence type="ECO:0000313" key="3">
    <source>
        <dbReference type="EMBL" id="MDT0429301.1"/>
    </source>
</evidence>
<keyword evidence="2" id="KW-0812">Transmembrane</keyword>
<dbReference type="Pfam" id="PF20087">
    <property type="entry name" value="DUF6479"/>
    <property type="match status" value="1"/>
</dbReference>